<dbReference type="InterPro" id="IPR005302">
    <property type="entry name" value="MoCF_Sase_C"/>
</dbReference>
<dbReference type="Proteomes" id="UP000553632">
    <property type="component" value="Unassembled WGS sequence"/>
</dbReference>
<dbReference type="EMBL" id="JABANO010024539">
    <property type="protein sequence ID" value="KAF4721739.1"/>
    <property type="molecule type" value="Genomic_DNA"/>
</dbReference>
<keyword evidence="1" id="KW-0812">Transmembrane</keyword>
<dbReference type="PROSITE" id="PS51340">
    <property type="entry name" value="MOSC"/>
    <property type="match status" value="1"/>
</dbReference>
<comment type="caution">
    <text evidence="3">The sequence shown here is derived from an EMBL/GenBank/DDBJ whole genome shotgun (WGS) entry which is preliminary data.</text>
</comment>
<dbReference type="InterPro" id="IPR005303">
    <property type="entry name" value="MOCOS_middle"/>
</dbReference>
<accession>A0A7J6RLL2</accession>
<feature type="transmembrane region" description="Helical" evidence="1">
    <location>
        <begin position="6"/>
        <end position="25"/>
    </location>
</feature>
<evidence type="ECO:0000313" key="3">
    <source>
        <dbReference type="EMBL" id="KAF4721739.1"/>
    </source>
</evidence>
<keyword evidence="1" id="KW-1133">Transmembrane helix</keyword>
<evidence type="ECO:0000256" key="1">
    <source>
        <dbReference type="SAM" id="Phobius"/>
    </source>
</evidence>
<feature type="non-terminal residue" evidence="3">
    <location>
        <position position="237"/>
    </location>
</feature>
<feature type="domain" description="MOSC" evidence="2">
    <location>
        <begin position="167"/>
        <end position="237"/>
    </location>
</feature>
<dbReference type="GO" id="GO:0030170">
    <property type="term" value="F:pyridoxal phosphate binding"/>
    <property type="evidence" value="ECO:0007669"/>
    <property type="project" value="InterPro"/>
</dbReference>
<sequence length="237" mass="26017">MTSKLAPVGPIVMVAAAGAALYAVLTNRKIENTEAKEPVVARIDELIVYPIKSAAGVQVDHSEVTWKGLKHDRSYCIVVPVEESQQGGRGEYRPLSQAMAPRMSLIHPSLPNSEGITLSFVQAGETSSSIHVPLVTDGKRFAIIVWDNPAVGMDQGDPVAEWLSMQLEIPGTRLLKYLSTKERDRGHQDGHGLDFHYNFPLDVLSRASAAQLICRVPVNVGRTMDHRRFRSNILLDG</sequence>
<dbReference type="SUPFAM" id="SSF141673">
    <property type="entry name" value="MOSC N-terminal domain-like"/>
    <property type="match status" value="1"/>
</dbReference>
<proteinExistence type="predicted"/>
<dbReference type="Pfam" id="PF03476">
    <property type="entry name" value="MOSC_N"/>
    <property type="match status" value="1"/>
</dbReference>
<name>A0A7J6RLL2_PEROL</name>
<evidence type="ECO:0000259" key="2">
    <source>
        <dbReference type="PROSITE" id="PS51340"/>
    </source>
</evidence>
<keyword evidence="4" id="KW-1185">Reference proteome</keyword>
<gene>
    <name evidence="3" type="ORF">FOZ63_008066</name>
</gene>
<organism evidence="3 4">
    <name type="scientific">Perkinsus olseni</name>
    <name type="common">Perkinsus atlanticus</name>
    <dbReference type="NCBI Taxonomy" id="32597"/>
    <lineage>
        <taxon>Eukaryota</taxon>
        <taxon>Sar</taxon>
        <taxon>Alveolata</taxon>
        <taxon>Perkinsozoa</taxon>
        <taxon>Perkinsea</taxon>
        <taxon>Perkinsida</taxon>
        <taxon>Perkinsidae</taxon>
        <taxon>Perkinsus</taxon>
    </lineage>
</organism>
<dbReference type="AlphaFoldDB" id="A0A7J6RLL2"/>
<keyword evidence="1" id="KW-0472">Membrane</keyword>
<reference evidence="3 4" key="1">
    <citation type="submission" date="2020-04" db="EMBL/GenBank/DDBJ databases">
        <title>Perkinsus olseni comparative genomics.</title>
        <authorList>
            <person name="Bogema D.R."/>
        </authorList>
    </citation>
    <scope>NUCLEOTIDE SEQUENCE [LARGE SCALE GENOMIC DNA]</scope>
    <source>
        <strain evidence="3 4">ATCC PRA-207</strain>
    </source>
</reference>
<evidence type="ECO:0000313" key="4">
    <source>
        <dbReference type="Proteomes" id="UP000553632"/>
    </source>
</evidence>
<dbReference type="GO" id="GO:0003824">
    <property type="term" value="F:catalytic activity"/>
    <property type="evidence" value="ECO:0007669"/>
    <property type="project" value="InterPro"/>
</dbReference>
<protein>
    <recommendedName>
        <fullName evidence="2">MOSC domain-containing protein</fullName>
    </recommendedName>
</protein>
<dbReference type="GO" id="GO:0030151">
    <property type="term" value="F:molybdenum ion binding"/>
    <property type="evidence" value="ECO:0007669"/>
    <property type="project" value="InterPro"/>
</dbReference>